<name>A0AAP2CJ68_9BACT</name>
<evidence type="ECO:0000313" key="2">
    <source>
        <dbReference type="EMBL" id="MBS9524875.1"/>
    </source>
</evidence>
<dbReference type="PANTHER" id="PTHR34818:SF1">
    <property type="entry name" value="PROTEIN BLI-3"/>
    <property type="match status" value="1"/>
</dbReference>
<evidence type="ECO:0000259" key="1">
    <source>
        <dbReference type="Pfam" id="PF16242"/>
    </source>
</evidence>
<organism evidence="2 3">
    <name type="scientific">Litoribacter ruber</name>
    <dbReference type="NCBI Taxonomy" id="702568"/>
    <lineage>
        <taxon>Bacteria</taxon>
        <taxon>Pseudomonadati</taxon>
        <taxon>Bacteroidota</taxon>
        <taxon>Cytophagia</taxon>
        <taxon>Cytophagales</taxon>
        <taxon>Cyclobacteriaceae</taxon>
        <taxon>Litoribacter</taxon>
    </lineage>
</organism>
<dbReference type="Pfam" id="PF16242">
    <property type="entry name" value="Pyrid_ox_like"/>
    <property type="match status" value="1"/>
</dbReference>
<accession>A0AAP2CJ68</accession>
<dbReference type="InterPro" id="IPR052917">
    <property type="entry name" value="Stress-Dev_Protein"/>
</dbReference>
<dbReference type="InterPro" id="IPR012349">
    <property type="entry name" value="Split_barrel_FMN-bd"/>
</dbReference>
<keyword evidence="3" id="KW-1185">Reference proteome</keyword>
<sequence>MTQTKNEELKRLRELIEKIELAMMVTQDGEELRARPMTTSQMDESGHLWFFTNEFSSKTGEILEQDEVNLSYADKESNSYVSIGGKASLVHDQNKVNELWNPILKAWFPEGKEDPDLALIRVIPHSAEFWDSNSSKMVQLFKISKAILKGESYQQQAGDDENAKLDL</sequence>
<dbReference type="PANTHER" id="PTHR34818">
    <property type="entry name" value="PROTEIN BLI-3"/>
    <property type="match status" value="1"/>
</dbReference>
<dbReference type="AlphaFoldDB" id="A0AAP2CJ68"/>
<comment type="caution">
    <text evidence="2">The sequence shown here is derived from an EMBL/GenBank/DDBJ whole genome shotgun (WGS) entry which is preliminary data.</text>
</comment>
<evidence type="ECO:0000313" key="3">
    <source>
        <dbReference type="Proteomes" id="UP001319104"/>
    </source>
</evidence>
<feature type="domain" description="General stress protein FMN-binding split barrel" evidence="1">
    <location>
        <begin position="7"/>
        <end position="153"/>
    </location>
</feature>
<protein>
    <submittedName>
        <fullName evidence="2">Pyridoxamine 5'-phosphate oxidase family protein</fullName>
    </submittedName>
</protein>
<dbReference type="Gene3D" id="2.30.110.10">
    <property type="entry name" value="Electron Transport, Fmn-binding Protein, Chain A"/>
    <property type="match status" value="1"/>
</dbReference>
<gene>
    <name evidence="2" type="ORF">KI659_12725</name>
</gene>
<dbReference type="Proteomes" id="UP001319104">
    <property type="component" value="Unassembled WGS sequence"/>
</dbReference>
<dbReference type="EMBL" id="JAHCMY010000007">
    <property type="protein sequence ID" value="MBS9524875.1"/>
    <property type="molecule type" value="Genomic_DNA"/>
</dbReference>
<dbReference type="SUPFAM" id="SSF50475">
    <property type="entry name" value="FMN-binding split barrel"/>
    <property type="match status" value="1"/>
</dbReference>
<proteinExistence type="predicted"/>
<dbReference type="InterPro" id="IPR038725">
    <property type="entry name" value="YdaG_split_barrel_FMN-bd"/>
</dbReference>
<reference evidence="2 3" key="1">
    <citation type="submission" date="2021-05" db="EMBL/GenBank/DDBJ databases">
        <authorList>
            <person name="Zhang Z.D."/>
            <person name="Osman G."/>
        </authorList>
    </citation>
    <scope>NUCLEOTIDE SEQUENCE [LARGE SCALE GENOMIC DNA]</scope>
    <source>
        <strain evidence="2 3">KCTC 32217</strain>
    </source>
</reference>
<dbReference type="RefSeq" id="WP_213945741.1">
    <property type="nucleotide sequence ID" value="NZ_JAHCMY010000007.1"/>
</dbReference>